<dbReference type="RefSeq" id="WP_303480398.1">
    <property type="nucleotide sequence ID" value="NZ_JAUOPJ010000017.1"/>
</dbReference>
<gene>
    <name evidence="1" type="ORF">Q4494_16575</name>
</gene>
<accession>A0AAW7XZN7</accession>
<evidence type="ECO:0000313" key="1">
    <source>
        <dbReference type="EMBL" id="MDO6458703.1"/>
    </source>
</evidence>
<name>A0AAW7XZN7_9RHOB</name>
<sequence length="150" mass="17106">MMAFFFKLRDTGEPPRATKLSDHWHPPQFSKIYDPHDRQTRVAMLITSPEPLFDADAQDFHRRIDALVTEINRITRYKWTSQEAAQAASLFPAHPSKGFLAILEHGSNGSYATRNQQIKAYYAFDGKRIGGLEPRGMIVDHNEADMCLTV</sequence>
<dbReference type="Proteomes" id="UP001169823">
    <property type="component" value="Unassembled WGS sequence"/>
</dbReference>
<evidence type="ECO:0000313" key="2">
    <source>
        <dbReference type="Proteomes" id="UP001169823"/>
    </source>
</evidence>
<dbReference type="AlphaFoldDB" id="A0AAW7XZN7"/>
<proteinExistence type="predicted"/>
<comment type="caution">
    <text evidence="1">The sequence shown here is derived from an EMBL/GenBank/DDBJ whole genome shotgun (WGS) entry which is preliminary data.</text>
</comment>
<protein>
    <submittedName>
        <fullName evidence="1">Uncharacterized protein</fullName>
    </submittedName>
</protein>
<organism evidence="1 2">
    <name type="scientific">Celeribacter halophilus</name>
    <dbReference type="NCBI Taxonomy" id="576117"/>
    <lineage>
        <taxon>Bacteria</taxon>
        <taxon>Pseudomonadati</taxon>
        <taxon>Pseudomonadota</taxon>
        <taxon>Alphaproteobacteria</taxon>
        <taxon>Rhodobacterales</taxon>
        <taxon>Roseobacteraceae</taxon>
        <taxon>Celeribacter</taxon>
    </lineage>
</organism>
<reference evidence="1" key="1">
    <citation type="submission" date="2023-07" db="EMBL/GenBank/DDBJ databases">
        <title>Genome content predicts the carbon catabolic preferences of heterotrophic bacteria.</title>
        <authorList>
            <person name="Gralka M."/>
        </authorList>
    </citation>
    <scope>NUCLEOTIDE SEQUENCE</scope>
    <source>
        <strain evidence="1">I2M02</strain>
    </source>
</reference>
<dbReference type="EMBL" id="JAUOPJ010000017">
    <property type="protein sequence ID" value="MDO6458703.1"/>
    <property type="molecule type" value="Genomic_DNA"/>
</dbReference>